<gene>
    <name evidence="1" type="ORF">G9Q37_19900</name>
</gene>
<sequence length="108" mass="12122">MFKTLWFRIALRFALGELGIASNTVNPQLRRAVIALGQSEGFNAREAALIIYFRTPAMRLLETQRAQNTIAAWQTSQAVRQGYFGRAVRQDFALPDGSGVRESLFQDS</sequence>
<keyword evidence="2" id="KW-1185">Reference proteome</keyword>
<dbReference type="AlphaFoldDB" id="A0A6G8IMK4"/>
<dbReference type="EMBL" id="CP049989">
    <property type="protein sequence ID" value="QIM54256.1"/>
    <property type="molecule type" value="Genomic_DNA"/>
</dbReference>
<accession>A0A6G8IMK4</accession>
<evidence type="ECO:0000313" key="1">
    <source>
        <dbReference type="EMBL" id="QIM54256.1"/>
    </source>
</evidence>
<dbReference type="RefSeq" id="WP_166230050.1">
    <property type="nucleotide sequence ID" value="NZ_CP049989.1"/>
</dbReference>
<dbReference type="Proteomes" id="UP000503162">
    <property type="component" value="Chromosome"/>
</dbReference>
<proteinExistence type="predicted"/>
<dbReference type="KEGG" id="hcz:G9Q37_19900"/>
<reference evidence="1 2" key="1">
    <citation type="submission" date="2020-03" db="EMBL/GenBank/DDBJ databases">
        <title>Hydrogenophaga sp. nov. isolated from cyanobacterial mat.</title>
        <authorList>
            <person name="Thorat V."/>
            <person name="Kirdat K."/>
            <person name="Tiwarekar B."/>
            <person name="Costa E.D."/>
            <person name="Yadav A."/>
        </authorList>
    </citation>
    <scope>NUCLEOTIDE SEQUENCE [LARGE SCALE GENOMIC DNA]</scope>
    <source>
        <strain evidence="1 2">BA0156</strain>
    </source>
</reference>
<protein>
    <submittedName>
        <fullName evidence="1">Uncharacterized protein</fullName>
    </submittedName>
</protein>
<name>A0A6G8IMK4_9BURK</name>
<organism evidence="1 2">
    <name type="scientific">Hydrogenophaga crocea</name>
    <dbReference type="NCBI Taxonomy" id="2716225"/>
    <lineage>
        <taxon>Bacteria</taxon>
        <taxon>Pseudomonadati</taxon>
        <taxon>Pseudomonadota</taxon>
        <taxon>Betaproteobacteria</taxon>
        <taxon>Burkholderiales</taxon>
        <taxon>Comamonadaceae</taxon>
        <taxon>Hydrogenophaga</taxon>
    </lineage>
</organism>
<evidence type="ECO:0000313" key="2">
    <source>
        <dbReference type="Proteomes" id="UP000503162"/>
    </source>
</evidence>